<dbReference type="Proteomes" id="UP001207468">
    <property type="component" value="Unassembled WGS sequence"/>
</dbReference>
<keyword evidence="2" id="KW-1185">Reference proteome</keyword>
<reference evidence="1" key="1">
    <citation type="submission" date="2021-03" db="EMBL/GenBank/DDBJ databases">
        <title>Evolutionary priming and transition to the ectomycorrhizal habit in an iconic lineage of mushroom-forming fungi: is preadaptation a requirement?</title>
        <authorList>
            <consortium name="DOE Joint Genome Institute"/>
            <person name="Looney B.P."/>
            <person name="Miyauchi S."/>
            <person name="Morin E."/>
            <person name="Drula E."/>
            <person name="Courty P.E."/>
            <person name="Chicoki N."/>
            <person name="Fauchery L."/>
            <person name="Kohler A."/>
            <person name="Kuo A."/>
            <person name="LaButti K."/>
            <person name="Pangilinan J."/>
            <person name="Lipzen A."/>
            <person name="Riley R."/>
            <person name="Andreopoulos W."/>
            <person name="He G."/>
            <person name="Johnson J."/>
            <person name="Barry K.W."/>
            <person name="Grigoriev I.V."/>
            <person name="Nagy L."/>
            <person name="Hibbett D."/>
            <person name="Henrissat B."/>
            <person name="Matheny P.B."/>
            <person name="Labbe J."/>
            <person name="Martin A.F."/>
        </authorList>
    </citation>
    <scope>NUCLEOTIDE SEQUENCE</scope>
    <source>
        <strain evidence="1">BPL698</strain>
    </source>
</reference>
<evidence type="ECO:0000313" key="1">
    <source>
        <dbReference type="EMBL" id="KAI9461042.1"/>
    </source>
</evidence>
<organism evidence="1 2">
    <name type="scientific">Russula earlei</name>
    <dbReference type="NCBI Taxonomy" id="71964"/>
    <lineage>
        <taxon>Eukaryota</taxon>
        <taxon>Fungi</taxon>
        <taxon>Dikarya</taxon>
        <taxon>Basidiomycota</taxon>
        <taxon>Agaricomycotina</taxon>
        <taxon>Agaricomycetes</taxon>
        <taxon>Russulales</taxon>
        <taxon>Russulaceae</taxon>
        <taxon>Russula</taxon>
    </lineage>
</organism>
<proteinExistence type="predicted"/>
<gene>
    <name evidence="1" type="ORF">F5148DRAFT_1286754</name>
</gene>
<sequence>MEMRAVKDKERGTEVPPDPAALRARLKHRTPLATPTAAAGQPSAAASSYDAVLDTARRLAELEHQRAQDAAYIRSLEQARASLLRDAQSTARARAEAERATAGEREAGRGRAAAEAARAEAERVVGSERARAERAEARVRTLEAALGVAAERVRELEGALEGERRRREEWERGLEDIAFGTSVAS</sequence>
<name>A0ACC0U3S5_9AGAM</name>
<dbReference type="EMBL" id="JAGFNK010000182">
    <property type="protein sequence ID" value="KAI9461042.1"/>
    <property type="molecule type" value="Genomic_DNA"/>
</dbReference>
<protein>
    <submittedName>
        <fullName evidence="1">Uncharacterized protein</fullName>
    </submittedName>
</protein>
<comment type="caution">
    <text evidence="1">The sequence shown here is derived from an EMBL/GenBank/DDBJ whole genome shotgun (WGS) entry which is preliminary data.</text>
</comment>
<accession>A0ACC0U3S5</accession>
<evidence type="ECO:0000313" key="2">
    <source>
        <dbReference type="Proteomes" id="UP001207468"/>
    </source>
</evidence>